<gene>
    <name evidence="1" type="ORF">PoB_000728700</name>
</gene>
<comment type="caution">
    <text evidence="1">The sequence shown here is derived from an EMBL/GenBank/DDBJ whole genome shotgun (WGS) entry which is preliminary data.</text>
</comment>
<accession>A0AAV3YF43</accession>
<dbReference type="EMBL" id="BLXT01000847">
    <property type="protein sequence ID" value="GFN80781.1"/>
    <property type="molecule type" value="Genomic_DNA"/>
</dbReference>
<sequence>MPYHMLFRSRKKPLELVFFLEKAFLINVSSLTKWSNVPRTFLKPHCTFDSRFLDLSTWTSRSFTIRSRVLQKQLLSAIGLYRKGYRVFELEPQKPPSKIGGCLR</sequence>
<name>A0AAV3YF43_9GAST</name>
<organism evidence="1 2">
    <name type="scientific">Plakobranchus ocellatus</name>
    <dbReference type="NCBI Taxonomy" id="259542"/>
    <lineage>
        <taxon>Eukaryota</taxon>
        <taxon>Metazoa</taxon>
        <taxon>Spiralia</taxon>
        <taxon>Lophotrochozoa</taxon>
        <taxon>Mollusca</taxon>
        <taxon>Gastropoda</taxon>
        <taxon>Heterobranchia</taxon>
        <taxon>Euthyneura</taxon>
        <taxon>Panpulmonata</taxon>
        <taxon>Sacoglossa</taxon>
        <taxon>Placobranchoidea</taxon>
        <taxon>Plakobranchidae</taxon>
        <taxon>Plakobranchus</taxon>
    </lineage>
</organism>
<evidence type="ECO:0000313" key="2">
    <source>
        <dbReference type="Proteomes" id="UP000735302"/>
    </source>
</evidence>
<keyword evidence="2" id="KW-1185">Reference proteome</keyword>
<dbReference type="Proteomes" id="UP000735302">
    <property type="component" value="Unassembled WGS sequence"/>
</dbReference>
<protein>
    <submittedName>
        <fullName evidence="1">Uncharacterized protein</fullName>
    </submittedName>
</protein>
<proteinExistence type="predicted"/>
<reference evidence="1 2" key="1">
    <citation type="journal article" date="2021" name="Elife">
        <title>Chloroplast acquisition without the gene transfer in kleptoplastic sea slugs, Plakobranchus ocellatus.</title>
        <authorList>
            <person name="Maeda T."/>
            <person name="Takahashi S."/>
            <person name="Yoshida T."/>
            <person name="Shimamura S."/>
            <person name="Takaki Y."/>
            <person name="Nagai Y."/>
            <person name="Toyoda A."/>
            <person name="Suzuki Y."/>
            <person name="Arimoto A."/>
            <person name="Ishii H."/>
            <person name="Satoh N."/>
            <person name="Nishiyama T."/>
            <person name="Hasebe M."/>
            <person name="Maruyama T."/>
            <person name="Minagawa J."/>
            <person name="Obokata J."/>
            <person name="Shigenobu S."/>
        </authorList>
    </citation>
    <scope>NUCLEOTIDE SEQUENCE [LARGE SCALE GENOMIC DNA]</scope>
</reference>
<dbReference type="AlphaFoldDB" id="A0AAV3YF43"/>
<evidence type="ECO:0000313" key="1">
    <source>
        <dbReference type="EMBL" id="GFN80781.1"/>
    </source>
</evidence>